<dbReference type="EMBL" id="CP097506">
    <property type="protein sequence ID" value="URD94622.1"/>
    <property type="molecule type" value="Genomic_DNA"/>
</dbReference>
<sequence length="247" mass="26608">MDISASVYWMFLLILPTIVFADSCCGGHISGEVFPSPTYFCYPLRGSDGASACEAQPPQLKDISGLTYAAADDRRGGYTGQTPSALQYFCCHKLRGINCCLSTEVGEVQSPQLMVASGIADTNIGHPYCNQSIPNLTIYLVLLHGNVTKRRSQICSHKFTPKGRHVSNGKITKKHSRICIQNFGRRRRYVFDVLKDECADCQGGTVDNESDVKAPPPDNYSKDSSTSGGRGNPPVPSPEGASGPAAP</sequence>
<dbReference type="OrthoDB" id="10418736at2759"/>
<accession>A0A9E7JUB0</accession>
<keyword evidence="2" id="KW-0732">Signal</keyword>
<evidence type="ECO:0000313" key="3">
    <source>
        <dbReference type="EMBL" id="URD94622.1"/>
    </source>
</evidence>
<dbReference type="Proteomes" id="UP001055439">
    <property type="component" value="Chromosome 4"/>
</dbReference>
<feature type="compositionally biased region" description="Low complexity" evidence="1">
    <location>
        <begin position="238"/>
        <end position="247"/>
    </location>
</feature>
<feature type="chain" id="PRO_5039095819" evidence="2">
    <location>
        <begin position="22"/>
        <end position="247"/>
    </location>
</feature>
<organism evidence="3 4">
    <name type="scientific">Musa troglodytarum</name>
    <name type="common">fe'i banana</name>
    <dbReference type="NCBI Taxonomy" id="320322"/>
    <lineage>
        <taxon>Eukaryota</taxon>
        <taxon>Viridiplantae</taxon>
        <taxon>Streptophyta</taxon>
        <taxon>Embryophyta</taxon>
        <taxon>Tracheophyta</taxon>
        <taxon>Spermatophyta</taxon>
        <taxon>Magnoliopsida</taxon>
        <taxon>Liliopsida</taxon>
        <taxon>Zingiberales</taxon>
        <taxon>Musaceae</taxon>
        <taxon>Musa</taxon>
    </lineage>
</organism>
<dbReference type="AlphaFoldDB" id="A0A9E7JUB0"/>
<evidence type="ECO:0000313" key="4">
    <source>
        <dbReference type="Proteomes" id="UP001055439"/>
    </source>
</evidence>
<name>A0A9E7JUB0_9LILI</name>
<gene>
    <name evidence="3" type="ORF">MUK42_31927</name>
</gene>
<reference evidence="3" key="1">
    <citation type="submission" date="2022-05" db="EMBL/GenBank/DDBJ databases">
        <title>The Musa troglodytarum L. genome provides insights into the mechanism of non-climacteric behaviour and enrichment of carotenoids.</title>
        <authorList>
            <person name="Wang J."/>
        </authorList>
    </citation>
    <scope>NUCLEOTIDE SEQUENCE</scope>
    <source>
        <tissue evidence="3">Leaf</tissue>
    </source>
</reference>
<feature type="signal peptide" evidence="2">
    <location>
        <begin position="1"/>
        <end position="21"/>
    </location>
</feature>
<evidence type="ECO:0000256" key="2">
    <source>
        <dbReference type="SAM" id="SignalP"/>
    </source>
</evidence>
<proteinExistence type="predicted"/>
<feature type="region of interest" description="Disordered" evidence="1">
    <location>
        <begin position="204"/>
        <end position="247"/>
    </location>
</feature>
<evidence type="ECO:0000256" key="1">
    <source>
        <dbReference type="SAM" id="MobiDB-lite"/>
    </source>
</evidence>
<keyword evidence="4" id="KW-1185">Reference proteome</keyword>
<protein>
    <submittedName>
        <fullName evidence="3">Uncharacterized protein</fullName>
    </submittedName>
</protein>